<protein>
    <submittedName>
        <fullName evidence="2">Uncharacterized protein</fullName>
    </submittedName>
</protein>
<feature type="transmembrane region" description="Helical" evidence="1">
    <location>
        <begin position="52"/>
        <end position="74"/>
    </location>
</feature>
<evidence type="ECO:0000313" key="3">
    <source>
        <dbReference type="Proteomes" id="UP000500938"/>
    </source>
</evidence>
<dbReference type="KEGG" id="ggr:HKW67_13180"/>
<dbReference type="AlphaFoldDB" id="A0A6M4IQW4"/>
<keyword evidence="1" id="KW-0472">Membrane</keyword>
<dbReference type="RefSeq" id="WP_171225820.1">
    <property type="nucleotide sequence ID" value="NZ_CP053085.1"/>
</dbReference>
<feature type="transmembrane region" description="Helical" evidence="1">
    <location>
        <begin position="86"/>
        <end position="112"/>
    </location>
</feature>
<keyword evidence="3" id="KW-1185">Reference proteome</keyword>
<gene>
    <name evidence="2" type="ORF">HKW67_13180</name>
</gene>
<evidence type="ECO:0000256" key="1">
    <source>
        <dbReference type="SAM" id="Phobius"/>
    </source>
</evidence>
<feature type="transmembrane region" description="Helical" evidence="1">
    <location>
        <begin position="6"/>
        <end position="31"/>
    </location>
</feature>
<evidence type="ECO:0000313" key="2">
    <source>
        <dbReference type="EMBL" id="QJR36388.1"/>
    </source>
</evidence>
<keyword evidence="1" id="KW-0812">Transmembrane</keyword>
<feature type="transmembrane region" description="Helical" evidence="1">
    <location>
        <begin position="124"/>
        <end position="145"/>
    </location>
</feature>
<organism evidence="2 3">
    <name type="scientific">Gemmatimonas groenlandica</name>
    <dbReference type="NCBI Taxonomy" id="2732249"/>
    <lineage>
        <taxon>Bacteria</taxon>
        <taxon>Pseudomonadati</taxon>
        <taxon>Gemmatimonadota</taxon>
        <taxon>Gemmatimonadia</taxon>
        <taxon>Gemmatimonadales</taxon>
        <taxon>Gemmatimonadaceae</taxon>
        <taxon>Gemmatimonas</taxon>
    </lineage>
</organism>
<sequence length="149" mass="16496">MTWMLAVLLPLLPVVLRLAGAGLIALALLHVPMGRQLRWSEEAARMSRAGESIFHVHTLFVCVMLVLLGLPALITPRVFLDVSPAGAWLAGMGLAIFALRLWVQWFVFPAALWRGKQFETAMHLLFTVIWIALTVLFALCVLVQLGRIG</sequence>
<name>A0A6M4IQW4_9BACT</name>
<dbReference type="Proteomes" id="UP000500938">
    <property type="component" value="Chromosome"/>
</dbReference>
<reference evidence="2 3" key="1">
    <citation type="submission" date="2020-05" db="EMBL/GenBank/DDBJ databases">
        <title>Complete genome sequence of Gemmatimonas greenlandica TET16.</title>
        <authorList>
            <person name="Zeng Y."/>
        </authorList>
    </citation>
    <scope>NUCLEOTIDE SEQUENCE [LARGE SCALE GENOMIC DNA]</scope>
    <source>
        <strain evidence="2 3">TET16</strain>
    </source>
</reference>
<proteinExistence type="predicted"/>
<keyword evidence="1" id="KW-1133">Transmembrane helix</keyword>
<accession>A0A6M4IQW4</accession>
<dbReference type="EMBL" id="CP053085">
    <property type="protein sequence ID" value="QJR36388.1"/>
    <property type="molecule type" value="Genomic_DNA"/>
</dbReference>